<dbReference type="Proteomes" id="UP000314294">
    <property type="component" value="Unassembled WGS sequence"/>
</dbReference>
<accession>A0A4Z2HK52</accession>
<proteinExistence type="predicted"/>
<evidence type="ECO:0000313" key="1">
    <source>
        <dbReference type="EMBL" id="TNN65971.1"/>
    </source>
</evidence>
<keyword evidence="2" id="KW-1185">Reference proteome</keyword>
<dbReference type="EMBL" id="SRLO01000227">
    <property type="protein sequence ID" value="TNN65971.1"/>
    <property type="molecule type" value="Genomic_DNA"/>
</dbReference>
<gene>
    <name evidence="1" type="ORF">EYF80_023844</name>
</gene>
<organism evidence="1 2">
    <name type="scientific">Liparis tanakae</name>
    <name type="common">Tanaka's snailfish</name>
    <dbReference type="NCBI Taxonomy" id="230148"/>
    <lineage>
        <taxon>Eukaryota</taxon>
        <taxon>Metazoa</taxon>
        <taxon>Chordata</taxon>
        <taxon>Craniata</taxon>
        <taxon>Vertebrata</taxon>
        <taxon>Euteleostomi</taxon>
        <taxon>Actinopterygii</taxon>
        <taxon>Neopterygii</taxon>
        <taxon>Teleostei</taxon>
        <taxon>Neoteleostei</taxon>
        <taxon>Acanthomorphata</taxon>
        <taxon>Eupercaria</taxon>
        <taxon>Perciformes</taxon>
        <taxon>Cottioidei</taxon>
        <taxon>Cottales</taxon>
        <taxon>Liparidae</taxon>
        <taxon>Liparis</taxon>
    </lineage>
</organism>
<evidence type="ECO:0000313" key="2">
    <source>
        <dbReference type="Proteomes" id="UP000314294"/>
    </source>
</evidence>
<protein>
    <submittedName>
        <fullName evidence="1">Uncharacterized protein</fullName>
    </submittedName>
</protein>
<sequence length="156" mass="16504">MSITARRGSRADEGSLQLARGAAGVFHCDVASRAFVIVASFIENVSGKKDESIFSLPYWKEKKRPQLQAAQLLFLSEVATFTESCCSKHSVGLIALALGSSSSSCLGGSNTSFRCEVNSGVAGSEPRQLPHQSYAEAPWVPGPLGGASPFEEPLLL</sequence>
<dbReference type="AlphaFoldDB" id="A0A4Z2HK52"/>
<name>A0A4Z2HK52_9TELE</name>
<reference evidence="1 2" key="1">
    <citation type="submission" date="2019-03" db="EMBL/GenBank/DDBJ databases">
        <title>First draft genome of Liparis tanakae, snailfish: a comprehensive survey of snailfish specific genes.</title>
        <authorList>
            <person name="Kim W."/>
            <person name="Song I."/>
            <person name="Jeong J.-H."/>
            <person name="Kim D."/>
            <person name="Kim S."/>
            <person name="Ryu S."/>
            <person name="Song J.Y."/>
            <person name="Lee S.K."/>
        </authorList>
    </citation>
    <scope>NUCLEOTIDE SEQUENCE [LARGE SCALE GENOMIC DNA]</scope>
    <source>
        <tissue evidence="1">Muscle</tissue>
    </source>
</reference>
<comment type="caution">
    <text evidence="1">The sequence shown here is derived from an EMBL/GenBank/DDBJ whole genome shotgun (WGS) entry which is preliminary data.</text>
</comment>